<feature type="domain" description="RNA polymerase sigma-70 region 2" evidence="5">
    <location>
        <begin position="8"/>
        <end position="75"/>
    </location>
</feature>
<dbReference type="InterPro" id="IPR013325">
    <property type="entry name" value="RNA_pol_sigma_r2"/>
</dbReference>
<reference evidence="8" key="1">
    <citation type="journal article" date="2019" name="Int. J. Syst. Evol. Microbiol.">
        <title>The Global Catalogue of Microorganisms (GCM) 10K type strain sequencing project: providing services to taxonomists for standard genome sequencing and annotation.</title>
        <authorList>
            <consortium name="The Broad Institute Genomics Platform"/>
            <consortium name="The Broad Institute Genome Sequencing Center for Infectious Disease"/>
            <person name="Wu L."/>
            <person name="Ma J."/>
        </authorList>
    </citation>
    <scope>NUCLEOTIDE SEQUENCE [LARGE SCALE GENOMIC DNA]</scope>
    <source>
        <strain evidence="8">KCTC 52677</strain>
    </source>
</reference>
<dbReference type="Pfam" id="PF08281">
    <property type="entry name" value="Sigma70_r4_2"/>
    <property type="match status" value="1"/>
</dbReference>
<dbReference type="RefSeq" id="WP_257317540.1">
    <property type="nucleotide sequence ID" value="NZ_JANFDG010000030.1"/>
</dbReference>
<protein>
    <submittedName>
        <fullName evidence="7">Sigma-70 family RNA polymerase sigma factor</fullName>
    </submittedName>
</protein>
<evidence type="ECO:0000259" key="6">
    <source>
        <dbReference type="Pfam" id="PF08281"/>
    </source>
</evidence>
<dbReference type="InterPro" id="IPR039425">
    <property type="entry name" value="RNA_pol_sigma-70-like"/>
</dbReference>
<feature type="domain" description="RNA polymerase sigma factor 70 region 4 type 2" evidence="6">
    <location>
        <begin position="111"/>
        <end position="156"/>
    </location>
</feature>
<dbReference type="PANTHER" id="PTHR43133:SF63">
    <property type="entry name" value="RNA POLYMERASE SIGMA FACTOR FECI-RELATED"/>
    <property type="match status" value="1"/>
</dbReference>
<dbReference type="SUPFAM" id="SSF88946">
    <property type="entry name" value="Sigma2 domain of RNA polymerase sigma factors"/>
    <property type="match status" value="1"/>
</dbReference>
<comment type="caution">
    <text evidence="7">The sequence shown here is derived from an EMBL/GenBank/DDBJ whole genome shotgun (WGS) entry which is preliminary data.</text>
</comment>
<evidence type="ECO:0000313" key="7">
    <source>
        <dbReference type="EMBL" id="MFC3075198.1"/>
    </source>
</evidence>
<dbReference type="PANTHER" id="PTHR43133">
    <property type="entry name" value="RNA POLYMERASE ECF-TYPE SIGMA FACTO"/>
    <property type="match status" value="1"/>
</dbReference>
<evidence type="ECO:0000256" key="1">
    <source>
        <dbReference type="ARBA" id="ARBA00010641"/>
    </source>
</evidence>
<evidence type="ECO:0000256" key="3">
    <source>
        <dbReference type="ARBA" id="ARBA00023082"/>
    </source>
</evidence>
<evidence type="ECO:0000256" key="4">
    <source>
        <dbReference type="ARBA" id="ARBA00023163"/>
    </source>
</evidence>
<evidence type="ECO:0000259" key="5">
    <source>
        <dbReference type="Pfam" id="PF04542"/>
    </source>
</evidence>
<keyword evidence="2" id="KW-0805">Transcription regulation</keyword>
<dbReference type="InterPro" id="IPR014284">
    <property type="entry name" value="RNA_pol_sigma-70_dom"/>
</dbReference>
<dbReference type="InterPro" id="IPR013324">
    <property type="entry name" value="RNA_pol_sigma_r3/r4-like"/>
</dbReference>
<keyword evidence="4" id="KW-0804">Transcription</keyword>
<organism evidence="7 8">
    <name type="scientific">Shinella pollutisoli</name>
    <dbReference type="NCBI Taxonomy" id="2250594"/>
    <lineage>
        <taxon>Bacteria</taxon>
        <taxon>Pseudomonadati</taxon>
        <taxon>Pseudomonadota</taxon>
        <taxon>Alphaproteobacteria</taxon>
        <taxon>Hyphomicrobiales</taxon>
        <taxon>Rhizobiaceae</taxon>
        <taxon>Shinella</taxon>
    </lineage>
</organism>
<keyword evidence="3" id="KW-0731">Sigma factor</keyword>
<dbReference type="Gene3D" id="1.10.10.10">
    <property type="entry name" value="Winged helix-like DNA-binding domain superfamily/Winged helix DNA-binding domain"/>
    <property type="match status" value="1"/>
</dbReference>
<accession>A0ABV7DL52</accession>
<dbReference type="NCBIfam" id="TIGR02937">
    <property type="entry name" value="sigma70-ECF"/>
    <property type="match status" value="1"/>
</dbReference>
<comment type="similarity">
    <text evidence="1">Belongs to the sigma-70 factor family. ECF subfamily.</text>
</comment>
<proteinExistence type="inferred from homology"/>
<dbReference type="InterPro" id="IPR036388">
    <property type="entry name" value="WH-like_DNA-bd_sf"/>
</dbReference>
<name>A0ABV7DL52_9HYPH</name>
<keyword evidence="8" id="KW-1185">Reference proteome</keyword>
<dbReference type="InterPro" id="IPR007627">
    <property type="entry name" value="RNA_pol_sigma70_r2"/>
</dbReference>
<dbReference type="Gene3D" id="1.10.1740.10">
    <property type="match status" value="1"/>
</dbReference>
<dbReference type="EMBL" id="JBHRSP010000033">
    <property type="protein sequence ID" value="MFC3075198.1"/>
    <property type="molecule type" value="Genomic_DNA"/>
</dbReference>
<evidence type="ECO:0000313" key="8">
    <source>
        <dbReference type="Proteomes" id="UP001595377"/>
    </source>
</evidence>
<dbReference type="Pfam" id="PF04542">
    <property type="entry name" value="Sigma70_r2"/>
    <property type="match status" value="1"/>
</dbReference>
<dbReference type="Proteomes" id="UP001595377">
    <property type="component" value="Unassembled WGS sequence"/>
</dbReference>
<evidence type="ECO:0000256" key="2">
    <source>
        <dbReference type="ARBA" id="ARBA00023015"/>
    </source>
</evidence>
<sequence length="167" mass="19106">MSWDIPTLFRRHAKEIARSLRRRGLSAETAADITQDTFVRVLASPPKESAGVHNPAAYLFRISRNLRIDHQRRERLLVRVDLSDTEFAEIADHSPTAETIVYDRQRLALTRAALAELPERTRRAFELHRLGELTIAETAQAIGLSTTRTWILLRDAYEHIDARLNGL</sequence>
<gene>
    <name evidence="7" type="ORF">ACFOHH_18960</name>
</gene>
<dbReference type="InterPro" id="IPR013249">
    <property type="entry name" value="RNA_pol_sigma70_r4_t2"/>
</dbReference>
<dbReference type="SUPFAM" id="SSF88659">
    <property type="entry name" value="Sigma3 and sigma4 domains of RNA polymerase sigma factors"/>
    <property type="match status" value="1"/>
</dbReference>